<accession>A0AB39QYD6</accession>
<dbReference type="RefSeq" id="WP_369226516.1">
    <property type="nucleotide sequence ID" value="NZ_CP163441.1"/>
</dbReference>
<evidence type="ECO:0000313" key="2">
    <source>
        <dbReference type="EMBL" id="XDQ47620.1"/>
    </source>
</evidence>
<gene>
    <name evidence="2" type="ORF">AB5J52_38045</name>
</gene>
<evidence type="ECO:0000256" key="1">
    <source>
        <dbReference type="SAM" id="MobiDB-lite"/>
    </source>
</evidence>
<proteinExistence type="predicted"/>
<sequence>MAVLECLRGEVLLEQGEREPQESAAVDDEAGLLQLPDDMPAGERIRSDSALLVQDVGGQAGRLSHTCGEVCGRSRCRMDMAGD</sequence>
<organism evidence="2">
    <name type="scientific">Streptomyces sp. R39</name>
    <dbReference type="NCBI Taxonomy" id="3238631"/>
    <lineage>
        <taxon>Bacteria</taxon>
        <taxon>Bacillati</taxon>
        <taxon>Actinomycetota</taxon>
        <taxon>Actinomycetes</taxon>
        <taxon>Kitasatosporales</taxon>
        <taxon>Streptomycetaceae</taxon>
        <taxon>Streptomyces</taxon>
    </lineage>
</organism>
<feature type="region of interest" description="Disordered" evidence="1">
    <location>
        <begin position="14"/>
        <end position="41"/>
    </location>
</feature>
<reference evidence="2" key="1">
    <citation type="submission" date="2024-07" db="EMBL/GenBank/DDBJ databases">
        <authorList>
            <person name="Yu S.T."/>
        </authorList>
    </citation>
    <scope>NUCLEOTIDE SEQUENCE</scope>
    <source>
        <strain evidence="2">R39</strain>
    </source>
</reference>
<protein>
    <submittedName>
        <fullName evidence="2">Uncharacterized protein</fullName>
    </submittedName>
</protein>
<name>A0AB39QYD6_9ACTN</name>
<dbReference type="AlphaFoldDB" id="A0AB39QYD6"/>
<dbReference type="EMBL" id="CP163441">
    <property type="protein sequence ID" value="XDQ47620.1"/>
    <property type="molecule type" value="Genomic_DNA"/>
</dbReference>